<feature type="compositionally biased region" description="Low complexity" evidence="1">
    <location>
        <begin position="839"/>
        <end position="858"/>
    </location>
</feature>
<accession>A0A9P6G306</accession>
<feature type="region of interest" description="Disordered" evidence="1">
    <location>
        <begin position="400"/>
        <end position="517"/>
    </location>
</feature>
<feature type="compositionally biased region" description="Polar residues" evidence="1">
    <location>
        <begin position="1493"/>
        <end position="1504"/>
    </location>
</feature>
<feature type="compositionally biased region" description="Basic and acidic residues" evidence="1">
    <location>
        <begin position="980"/>
        <end position="989"/>
    </location>
</feature>
<evidence type="ECO:0000313" key="3">
    <source>
        <dbReference type="Proteomes" id="UP000780801"/>
    </source>
</evidence>
<feature type="compositionally biased region" description="Polar residues" evidence="1">
    <location>
        <begin position="429"/>
        <end position="438"/>
    </location>
</feature>
<feature type="compositionally biased region" description="Basic and acidic residues" evidence="1">
    <location>
        <begin position="400"/>
        <end position="411"/>
    </location>
</feature>
<feature type="compositionally biased region" description="Polar residues" evidence="1">
    <location>
        <begin position="1471"/>
        <end position="1484"/>
    </location>
</feature>
<feature type="region of interest" description="Disordered" evidence="1">
    <location>
        <begin position="1439"/>
        <end position="1520"/>
    </location>
</feature>
<feature type="compositionally biased region" description="Low complexity" evidence="1">
    <location>
        <begin position="1335"/>
        <end position="1352"/>
    </location>
</feature>
<feature type="compositionally biased region" description="Low complexity" evidence="1">
    <location>
        <begin position="1550"/>
        <end position="1563"/>
    </location>
</feature>
<feature type="compositionally biased region" description="Polar residues" evidence="1">
    <location>
        <begin position="818"/>
        <end position="838"/>
    </location>
</feature>
<feature type="region of interest" description="Disordered" evidence="1">
    <location>
        <begin position="592"/>
        <end position="633"/>
    </location>
</feature>
<feature type="region of interest" description="Disordered" evidence="1">
    <location>
        <begin position="812"/>
        <end position="858"/>
    </location>
</feature>
<feature type="compositionally biased region" description="Gly residues" evidence="1">
    <location>
        <begin position="1234"/>
        <end position="1245"/>
    </location>
</feature>
<dbReference type="Proteomes" id="UP000780801">
    <property type="component" value="Unassembled WGS sequence"/>
</dbReference>
<organism evidence="2 3">
    <name type="scientific">Lunasporangiospora selenospora</name>
    <dbReference type="NCBI Taxonomy" id="979761"/>
    <lineage>
        <taxon>Eukaryota</taxon>
        <taxon>Fungi</taxon>
        <taxon>Fungi incertae sedis</taxon>
        <taxon>Mucoromycota</taxon>
        <taxon>Mortierellomycotina</taxon>
        <taxon>Mortierellomycetes</taxon>
        <taxon>Mortierellales</taxon>
        <taxon>Mortierellaceae</taxon>
        <taxon>Lunasporangiospora</taxon>
    </lineage>
</organism>
<feature type="compositionally biased region" description="Polar residues" evidence="1">
    <location>
        <begin position="333"/>
        <end position="344"/>
    </location>
</feature>
<feature type="region of interest" description="Disordered" evidence="1">
    <location>
        <begin position="1234"/>
        <end position="1260"/>
    </location>
</feature>
<feature type="compositionally biased region" description="Polar residues" evidence="1">
    <location>
        <begin position="462"/>
        <end position="474"/>
    </location>
</feature>
<feature type="compositionally biased region" description="Basic and acidic residues" evidence="1">
    <location>
        <begin position="366"/>
        <end position="377"/>
    </location>
</feature>
<keyword evidence="3" id="KW-1185">Reference proteome</keyword>
<name>A0A9P6G306_9FUNG</name>
<feature type="region of interest" description="Disordered" evidence="1">
    <location>
        <begin position="1332"/>
        <end position="1352"/>
    </location>
</feature>
<evidence type="ECO:0000256" key="1">
    <source>
        <dbReference type="SAM" id="MobiDB-lite"/>
    </source>
</evidence>
<feature type="compositionally biased region" description="Low complexity" evidence="1">
    <location>
        <begin position="475"/>
        <end position="492"/>
    </location>
</feature>
<feature type="region of interest" description="Disordered" evidence="1">
    <location>
        <begin position="706"/>
        <end position="725"/>
    </location>
</feature>
<feature type="compositionally biased region" description="Polar residues" evidence="1">
    <location>
        <begin position="508"/>
        <end position="517"/>
    </location>
</feature>
<dbReference type="OrthoDB" id="2409796at2759"/>
<feature type="region of interest" description="Disordered" evidence="1">
    <location>
        <begin position="747"/>
        <end position="766"/>
    </location>
</feature>
<sequence>MMEDYPGPRDDCHLGRVPNTWTGGSYRSKDLLNGQGSGALALNPDNIGVIQDHGSIVSQPSDLESIMETGYQNKPLSKGQATPNLWIDTLSTFRPSAVQSVNPPGQQPIHPFVVEEVLPTQPKESFNPLRRSSIQSNTTLCSVITSVSVDSVDSHRVLETDLLLEDGEIVQEPSENQPQERIITTSQLDEGSLAFVAAGISLADSRSAIRSTLGQRSKTTSRLPRTAYVLDEQSIMDEPNQTYGDLQPSQPSELRLIPRSRSLPCSPRSFSSLPAAPADLVPITFVSQLDWAPSEQDKDGLPSEARGTLVSPGMLPLPALGESNTIGAEGQVPTPSNRSSSLLSPTAAYPPYLERPRSLSLLSPRQLKEMSEDSGRNEEDDGSIAALRVAAKRSMVAHDDNIGSDIGKESRVAGPKETTPGRRRYSIFERNTGNQSKSKLFKRGEGRGLDSPTLSFLKLNGSKHQSLPTGLNPHQPQSQSQQQQSSASGISSKKPRPPPFNMPFITFQPHSTDISTERPSVSGRLLLHIPRLPGKKFQFVSLVLHLKLKESITWTRQDLVSFEIERHHWGQTVWEKKIPLSYRDKQVNEDCGNGISEASSPTFPPMTNDFPPTNQHHQTSSVSHQGPKVKEPVDNLKGDEWWWEWLIPVTRQEVRPESFEGAMGMVWYELEAKCTFRWEDLEKNGQSIVASPVASTLNISELQRASGVRTDQSVDNGDEQSYGPTALLKKASSRTFSQVFSKLRLGSGSSSNNKSKKTQPAGDFKIASRHEEYIQNCLRKAAQDAEAVDKEVSKIVNLTAFEERIQYLLSLGDKTPHSPASTASTGNSPRQNQNQHLQTSSMTTSSSSSGEPSSLSSPLNFSSISMLPEPVPFLVRKTLKLYFIRPPQKVTLSPPLPMMNAPSMAMPMLPGTRRLKAIIPGARIQVQVQVPTMIPIPGYAFTSQLMPNSKTGELVPVPRTNAGGDHNDRHYANSGSGSSKNKENKEAQDNIRPTDYGCPDNFQVALTIRKVTQRDIDKSDILRRRYESTSATSTPSMGGGKKSKGSFNPGSSASSCSLPLPMGGILGSAQQAPSSSRKRTMSQHGDLSKMADGSIPGAHSGDQAPTLDVPRAWRKEIRVRKVKCEFWQKESCRIPTEDAPSRSIKFPLAPVFMYSDKDQEKELALTSSKLRQTFAWPSVDTPEPTGYQGYSRGNPGYGAGMADSNLGPDFDSTSLSSQYDSFLDGLDADEFGGPGGVGGPGGFGTGSSHSHHAIRSRPPTVKPRIEVKHYLSLRLSIEVLEHEGEYEDDDEVDLEAIEEQQLMLAKDQQEISFYGRSNNSVPSITGTMANGGNASPYSPVHGPSSPVSPSLSPGPGMYGPAAGRTLNPTRNAHSLQLPSSIISSNSSSTIAPTALGYIDHGLSPVGVRPMFPLSISPAIQFLNSTAGLLDVELDASAIGEVDDPMSPPGPPPCAPFMSMDSAFDPNRRRGSSGSIDSAKSNGSAKSLGAESASRVQVDQKQTGSTTGGIPNGHDGNRSGSCGTAGMMFGALEAIKKKASYSALASVMNTGSTATSSTPSPSAGHYGSSGMAKIPSQTQLKQHLQQPPQRVGRVMVQKLKDFVIQIPITIVIQMDDATQTLSTYGSVHPHSDGIIVKPVPSFEGSSSGISAAAQFKNTYIANDPFL</sequence>
<comment type="caution">
    <text evidence="2">The sequence shown here is derived from an EMBL/GenBank/DDBJ whole genome shotgun (WGS) entry which is preliminary data.</text>
</comment>
<feature type="region of interest" description="Disordered" evidence="1">
    <location>
        <begin position="1550"/>
        <end position="1579"/>
    </location>
</feature>
<protein>
    <submittedName>
        <fullName evidence="2">Uncharacterized protein</fullName>
    </submittedName>
</protein>
<feature type="compositionally biased region" description="Polar residues" evidence="1">
    <location>
        <begin position="706"/>
        <end position="715"/>
    </location>
</feature>
<feature type="region of interest" description="Disordered" evidence="1">
    <location>
        <begin position="293"/>
        <end position="382"/>
    </location>
</feature>
<evidence type="ECO:0000313" key="2">
    <source>
        <dbReference type="EMBL" id="KAF9585901.1"/>
    </source>
</evidence>
<gene>
    <name evidence="2" type="ORF">BGW38_000133</name>
</gene>
<feature type="compositionally biased region" description="Polar residues" evidence="1">
    <location>
        <begin position="610"/>
        <end position="624"/>
    </location>
</feature>
<reference evidence="2" key="1">
    <citation type="journal article" date="2020" name="Fungal Divers.">
        <title>Resolving the Mortierellaceae phylogeny through synthesis of multi-gene phylogenetics and phylogenomics.</title>
        <authorList>
            <person name="Vandepol N."/>
            <person name="Liber J."/>
            <person name="Desiro A."/>
            <person name="Na H."/>
            <person name="Kennedy M."/>
            <person name="Barry K."/>
            <person name="Grigoriev I.V."/>
            <person name="Miller A.N."/>
            <person name="O'Donnell K."/>
            <person name="Stajich J.E."/>
            <person name="Bonito G."/>
        </authorList>
    </citation>
    <scope>NUCLEOTIDE SEQUENCE</scope>
    <source>
        <strain evidence="2">KOD1015</strain>
    </source>
</reference>
<feature type="region of interest" description="Disordered" evidence="1">
    <location>
        <begin position="1022"/>
        <end position="1107"/>
    </location>
</feature>
<dbReference type="EMBL" id="JAABOA010000103">
    <property type="protein sequence ID" value="KAF9585901.1"/>
    <property type="molecule type" value="Genomic_DNA"/>
</dbReference>
<feature type="region of interest" description="Disordered" evidence="1">
    <location>
        <begin position="950"/>
        <end position="999"/>
    </location>
</feature>
<proteinExistence type="predicted"/>
<feature type="compositionally biased region" description="Pro residues" evidence="1">
    <location>
        <begin position="1445"/>
        <end position="1454"/>
    </location>
</feature>